<gene>
    <name evidence="1" type="ORF">AVEN_164493_1</name>
</gene>
<sequence>MLLPLLTDERCHTRTLADRRIIESREIGLDDNCVRRFIIPAVNFRATDYVVLTDWQTCNVTPPPVLRHVSSHELLNVIQEDVPMEAGNLLNFLQTRKQLSEL</sequence>
<evidence type="ECO:0000313" key="2">
    <source>
        <dbReference type="Proteomes" id="UP000499080"/>
    </source>
</evidence>
<proteinExistence type="predicted"/>
<dbReference type="AlphaFoldDB" id="A0A4Y2QIM6"/>
<evidence type="ECO:0000313" key="1">
    <source>
        <dbReference type="EMBL" id="GBN63164.1"/>
    </source>
</evidence>
<reference evidence="1 2" key="1">
    <citation type="journal article" date="2019" name="Sci. Rep.">
        <title>Orb-weaving spider Araneus ventricosus genome elucidates the spidroin gene catalogue.</title>
        <authorList>
            <person name="Kono N."/>
            <person name="Nakamura H."/>
            <person name="Ohtoshi R."/>
            <person name="Moran D.A.P."/>
            <person name="Shinohara A."/>
            <person name="Yoshida Y."/>
            <person name="Fujiwara M."/>
            <person name="Mori M."/>
            <person name="Tomita M."/>
            <person name="Arakawa K."/>
        </authorList>
    </citation>
    <scope>NUCLEOTIDE SEQUENCE [LARGE SCALE GENOMIC DNA]</scope>
</reference>
<keyword evidence="2" id="KW-1185">Reference proteome</keyword>
<organism evidence="1 2">
    <name type="scientific">Araneus ventricosus</name>
    <name type="common">Orbweaver spider</name>
    <name type="synonym">Epeira ventricosa</name>
    <dbReference type="NCBI Taxonomy" id="182803"/>
    <lineage>
        <taxon>Eukaryota</taxon>
        <taxon>Metazoa</taxon>
        <taxon>Ecdysozoa</taxon>
        <taxon>Arthropoda</taxon>
        <taxon>Chelicerata</taxon>
        <taxon>Arachnida</taxon>
        <taxon>Araneae</taxon>
        <taxon>Araneomorphae</taxon>
        <taxon>Entelegynae</taxon>
        <taxon>Araneoidea</taxon>
        <taxon>Araneidae</taxon>
        <taxon>Araneus</taxon>
    </lineage>
</organism>
<dbReference type="EMBL" id="BGPR01013983">
    <property type="protein sequence ID" value="GBN63164.1"/>
    <property type="molecule type" value="Genomic_DNA"/>
</dbReference>
<dbReference type="Proteomes" id="UP000499080">
    <property type="component" value="Unassembled WGS sequence"/>
</dbReference>
<protein>
    <submittedName>
        <fullName evidence="1">Uncharacterized protein</fullName>
    </submittedName>
</protein>
<dbReference type="PANTHER" id="PTHR46409">
    <property type="entry name" value="HTH PSQ-TYPE DOMAIN-CONTAINING PROTEIN"/>
    <property type="match status" value="1"/>
</dbReference>
<accession>A0A4Y2QIM6</accession>
<dbReference type="PANTHER" id="PTHR46409:SF1">
    <property type="entry name" value="HTH PSQ-TYPE DOMAIN-CONTAINING PROTEIN"/>
    <property type="match status" value="1"/>
</dbReference>
<name>A0A4Y2QIM6_ARAVE</name>
<comment type="caution">
    <text evidence="1">The sequence shown here is derived from an EMBL/GenBank/DDBJ whole genome shotgun (WGS) entry which is preliminary data.</text>
</comment>